<evidence type="ECO:0000256" key="3">
    <source>
        <dbReference type="ARBA" id="ARBA00022723"/>
    </source>
</evidence>
<keyword evidence="11" id="KW-1185">Reference proteome</keyword>
<feature type="binding site" evidence="7">
    <location>
        <position position="59"/>
    </location>
    <ligand>
        <name>Fe cation</name>
        <dbReference type="ChEBI" id="CHEBI:24875"/>
        <label>1</label>
    </ligand>
</feature>
<keyword evidence="2 8" id="KW-0409">Iron storage</keyword>
<sequence length="170" mass="19644">MKDIARQLMSIKVESMDMLNAQIQMEGKASASYLAMASWCDQHAYLQSAEFFYHQASEERSHMMKIFKFINDCGGNAMSPEITQINHDFSSLEEIFETALSQEVEVTKAINRIVAASKKNNDYAVENFLQWFVKEQLEEEKTMRDILDLFEIMGRDGIALKLIDERIKVE</sequence>
<dbReference type="Proteomes" id="UP000199440">
    <property type="component" value="Unassembled WGS sequence"/>
</dbReference>
<dbReference type="GO" id="GO:0008199">
    <property type="term" value="F:ferric iron binding"/>
    <property type="evidence" value="ECO:0007669"/>
    <property type="project" value="InterPro"/>
</dbReference>
<feature type="domain" description="Ferritin-like diiron" evidence="9">
    <location>
        <begin position="9"/>
        <end position="154"/>
    </location>
</feature>
<dbReference type="GO" id="GO:0042802">
    <property type="term" value="F:identical protein binding"/>
    <property type="evidence" value="ECO:0007669"/>
    <property type="project" value="UniProtKB-ARBA"/>
</dbReference>
<evidence type="ECO:0000256" key="8">
    <source>
        <dbReference type="RuleBase" id="RU361145"/>
    </source>
</evidence>
<keyword evidence="5 7" id="KW-0408">Iron</keyword>
<feature type="binding site" evidence="7">
    <location>
        <position position="62"/>
    </location>
    <ligand>
        <name>Fe cation</name>
        <dbReference type="ChEBI" id="CHEBI:24875"/>
        <label>1</label>
    </ligand>
</feature>
<evidence type="ECO:0000256" key="6">
    <source>
        <dbReference type="ARBA" id="ARBA00054546"/>
    </source>
</evidence>
<dbReference type="Gene3D" id="1.20.1260.10">
    <property type="match status" value="1"/>
</dbReference>
<dbReference type="InterPro" id="IPR008331">
    <property type="entry name" value="Ferritin_DPS_dom"/>
</dbReference>
<feature type="binding site" evidence="7">
    <location>
        <position position="103"/>
    </location>
    <ligand>
        <name>Fe cation</name>
        <dbReference type="ChEBI" id="CHEBI:24875"/>
        <label>1</label>
    </ligand>
</feature>
<gene>
    <name evidence="10" type="ORF">SAMN04488514_102347</name>
</gene>
<comment type="function">
    <text evidence="8">Iron-storage protein.</text>
</comment>
<feature type="binding site" evidence="7">
    <location>
        <position position="136"/>
    </location>
    <ligand>
        <name>Fe cation</name>
        <dbReference type="ChEBI" id="CHEBI:24875"/>
        <label>1</label>
    </ligand>
</feature>
<dbReference type="InterPro" id="IPR009078">
    <property type="entry name" value="Ferritin-like_SF"/>
</dbReference>
<dbReference type="EC" id="1.16.3.2" evidence="8"/>
<dbReference type="Pfam" id="PF00210">
    <property type="entry name" value="Ferritin"/>
    <property type="match status" value="1"/>
</dbReference>
<protein>
    <recommendedName>
        <fullName evidence="8">Ferritin</fullName>
        <ecNumber evidence="8">1.16.3.2</ecNumber>
    </recommendedName>
</protein>
<reference evidence="10 11" key="1">
    <citation type="submission" date="2016-10" db="EMBL/GenBank/DDBJ databases">
        <authorList>
            <person name="de Groot N.N."/>
        </authorList>
    </citation>
    <scope>NUCLEOTIDE SEQUENCE [LARGE SCALE GENOMIC DNA]</scope>
    <source>
        <strain evidence="10 11">DSM 19886</strain>
    </source>
</reference>
<dbReference type="GO" id="GO:0006826">
    <property type="term" value="P:iron ion transport"/>
    <property type="evidence" value="ECO:0007669"/>
    <property type="project" value="InterPro"/>
</dbReference>
<evidence type="ECO:0000256" key="2">
    <source>
        <dbReference type="ARBA" id="ARBA00022434"/>
    </source>
</evidence>
<dbReference type="GO" id="GO:0008198">
    <property type="term" value="F:ferrous iron binding"/>
    <property type="evidence" value="ECO:0007669"/>
    <property type="project" value="TreeGrafter"/>
</dbReference>
<evidence type="ECO:0000256" key="7">
    <source>
        <dbReference type="PIRSR" id="PIRSR601519-1"/>
    </source>
</evidence>
<dbReference type="GO" id="GO:0006879">
    <property type="term" value="P:intracellular iron ion homeostasis"/>
    <property type="evidence" value="ECO:0007669"/>
    <property type="project" value="UniProtKB-KW"/>
</dbReference>
<keyword evidence="3 7" id="KW-0479">Metal-binding</keyword>
<proteinExistence type="inferred from homology"/>
<dbReference type="EMBL" id="FNGV01000002">
    <property type="protein sequence ID" value="SDL69019.1"/>
    <property type="molecule type" value="Genomic_DNA"/>
</dbReference>
<dbReference type="InterPro" id="IPR009040">
    <property type="entry name" value="Ferritin-like_diiron"/>
</dbReference>
<keyword evidence="8" id="KW-0963">Cytoplasm</keyword>
<dbReference type="RefSeq" id="WP_089886744.1">
    <property type="nucleotide sequence ID" value="NZ_FNGV01000002.1"/>
</dbReference>
<evidence type="ECO:0000313" key="10">
    <source>
        <dbReference type="EMBL" id="SDL69019.1"/>
    </source>
</evidence>
<accession>A0A1G9M426</accession>
<evidence type="ECO:0000256" key="5">
    <source>
        <dbReference type="ARBA" id="ARBA00023004"/>
    </source>
</evidence>
<dbReference type="PROSITE" id="PS50905">
    <property type="entry name" value="FERRITIN_LIKE"/>
    <property type="match status" value="1"/>
</dbReference>
<dbReference type="FunFam" id="1.20.1260.10:FF:000001">
    <property type="entry name" value="Non-heme ferritin"/>
    <property type="match status" value="1"/>
</dbReference>
<dbReference type="SUPFAM" id="SSF47240">
    <property type="entry name" value="Ferritin-like"/>
    <property type="match status" value="1"/>
</dbReference>
<evidence type="ECO:0000313" key="11">
    <source>
        <dbReference type="Proteomes" id="UP000199440"/>
    </source>
</evidence>
<evidence type="ECO:0000259" key="9">
    <source>
        <dbReference type="PROSITE" id="PS50905"/>
    </source>
</evidence>
<comment type="subcellular location">
    <subcellularLocation>
        <location evidence="8">Cytoplasm</location>
    </subcellularLocation>
</comment>
<comment type="similarity">
    <text evidence="1 8">Belongs to the ferritin family. Prokaryotic subfamily.</text>
</comment>
<dbReference type="CDD" id="cd01055">
    <property type="entry name" value="Nonheme_Ferritin"/>
    <property type="match status" value="1"/>
</dbReference>
<feature type="binding site" evidence="7">
    <location>
        <position position="26"/>
    </location>
    <ligand>
        <name>Fe cation</name>
        <dbReference type="ChEBI" id="CHEBI:24875"/>
        <label>1</label>
    </ligand>
</feature>
<dbReference type="STRING" id="192904.SAMN04488514_102347"/>
<dbReference type="GO" id="GO:0005737">
    <property type="term" value="C:cytoplasm"/>
    <property type="evidence" value="ECO:0007669"/>
    <property type="project" value="UniProtKB-SubCell"/>
</dbReference>
<dbReference type="PANTHER" id="PTHR11431:SF127">
    <property type="entry name" value="BACTERIAL NON-HEME FERRITIN"/>
    <property type="match status" value="1"/>
</dbReference>
<comment type="catalytic activity">
    <reaction evidence="8">
        <text>4 Fe(2+) + O2 + 6 H2O = 4 iron(III) oxide-hydroxide + 12 H(+)</text>
        <dbReference type="Rhea" id="RHEA:11972"/>
        <dbReference type="ChEBI" id="CHEBI:15377"/>
        <dbReference type="ChEBI" id="CHEBI:15378"/>
        <dbReference type="ChEBI" id="CHEBI:15379"/>
        <dbReference type="ChEBI" id="CHEBI:29033"/>
        <dbReference type="ChEBI" id="CHEBI:78619"/>
        <dbReference type="EC" id="1.16.3.2"/>
    </reaction>
</comment>
<evidence type="ECO:0000256" key="1">
    <source>
        <dbReference type="ARBA" id="ARBA00006950"/>
    </source>
</evidence>
<dbReference type="InterPro" id="IPR012347">
    <property type="entry name" value="Ferritin-like"/>
</dbReference>
<dbReference type="PANTHER" id="PTHR11431">
    <property type="entry name" value="FERRITIN"/>
    <property type="match status" value="1"/>
</dbReference>
<keyword evidence="4" id="KW-0560">Oxidoreductase</keyword>
<dbReference type="InterPro" id="IPR001519">
    <property type="entry name" value="Ferritin"/>
</dbReference>
<dbReference type="InterPro" id="IPR041719">
    <property type="entry name" value="Ferritin_prok"/>
</dbReference>
<dbReference type="GO" id="GO:0016491">
    <property type="term" value="F:oxidoreductase activity"/>
    <property type="evidence" value="ECO:0007669"/>
    <property type="project" value="UniProtKB-KW"/>
</dbReference>
<dbReference type="OrthoDB" id="9801481at2"/>
<organism evidence="10 11">
    <name type="scientific">Kriegella aquimaris</name>
    <dbReference type="NCBI Taxonomy" id="192904"/>
    <lineage>
        <taxon>Bacteria</taxon>
        <taxon>Pseudomonadati</taxon>
        <taxon>Bacteroidota</taxon>
        <taxon>Flavobacteriia</taxon>
        <taxon>Flavobacteriales</taxon>
        <taxon>Flavobacteriaceae</taxon>
        <taxon>Kriegella</taxon>
    </lineage>
</organism>
<comment type="function">
    <text evidence="6">May alleviate iron toxicity in the presence of oxygen.</text>
</comment>
<evidence type="ECO:0000256" key="4">
    <source>
        <dbReference type="ARBA" id="ARBA00023002"/>
    </source>
</evidence>
<dbReference type="AlphaFoldDB" id="A0A1G9M426"/>
<name>A0A1G9M426_9FLAO</name>